<comment type="caution">
    <text evidence="1">The sequence shown here is derived from an EMBL/GenBank/DDBJ whole genome shotgun (WGS) entry which is preliminary data.</text>
</comment>
<dbReference type="Proteomes" id="UP000622890">
    <property type="component" value="Unassembled WGS sequence"/>
</dbReference>
<dbReference type="AlphaFoldDB" id="A0A934SWE7"/>
<sequence length="106" mass="12063">MHNNVRFGPGCEARFHGVSAIDSLFRDSTEYGLEAYMRVILNSPLSDEVKARVLRLDYPNRTGRPDMNKAHRKYCETVLASSLREDLKDSLLHGTMSDWKPSCSVM</sequence>
<name>A0A934SWE7_9BURK</name>
<evidence type="ECO:0000313" key="2">
    <source>
        <dbReference type="Proteomes" id="UP000622890"/>
    </source>
</evidence>
<dbReference type="EMBL" id="JAEPBG010000009">
    <property type="protein sequence ID" value="MBK4737002.1"/>
    <property type="molecule type" value="Genomic_DNA"/>
</dbReference>
<proteinExistence type="predicted"/>
<evidence type="ECO:0000313" key="1">
    <source>
        <dbReference type="EMBL" id="MBK4737002.1"/>
    </source>
</evidence>
<gene>
    <name evidence="1" type="ORF">JJB74_20465</name>
</gene>
<protein>
    <submittedName>
        <fullName evidence="1">Uncharacterized protein</fullName>
    </submittedName>
</protein>
<accession>A0A934SWE7</accession>
<reference evidence="1" key="1">
    <citation type="submission" date="2021-01" db="EMBL/GenBank/DDBJ databases">
        <title>Genome sequence of strain Noviherbaspirillum sp. DKR-6.</title>
        <authorList>
            <person name="Chaudhary D.K."/>
        </authorList>
    </citation>
    <scope>NUCLEOTIDE SEQUENCE</scope>
    <source>
        <strain evidence="1">DKR-6</strain>
    </source>
</reference>
<dbReference type="RefSeq" id="WP_200594946.1">
    <property type="nucleotide sequence ID" value="NZ_JAEPBG010000009.1"/>
</dbReference>
<organism evidence="1 2">
    <name type="scientific">Noviherbaspirillum pedocola</name>
    <dbReference type="NCBI Taxonomy" id="2801341"/>
    <lineage>
        <taxon>Bacteria</taxon>
        <taxon>Pseudomonadati</taxon>
        <taxon>Pseudomonadota</taxon>
        <taxon>Betaproteobacteria</taxon>
        <taxon>Burkholderiales</taxon>
        <taxon>Oxalobacteraceae</taxon>
        <taxon>Noviherbaspirillum</taxon>
    </lineage>
</organism>
<keyword evidence="2" id="KW-1185">Reference proteome</keyword>